<keyword evidence="6" id="KW-0813">Transport</keyword>
<dbReference type="AlphaFoldDB" id="A0A0N4Y8B3"/>
<dbReference type="OMA" id="KRIDSPH"/>
<dbReference type="InterPro" id="IPR021134">
    <property type="entry name" value="Bestrophin-like"/>
</dbReference>
<dbReference type="GO" id="GO:0005886">
    <property type="term" value="C:plasma membrane"/>
    <property type="evidence" value="ECO:0007669"/>
    <property type="project" value="UniProtKB-SubCell"/>
</dbReference>
<comment type="subcellular location">
    <subcellularLocation>
        <location evidence="6">Cell membrane</location>
        <topology evidence="6">Multi-pass membrane protein</topology>
    </subcellularLocation>
    <subcellularLocation>
        <location evidence="1">Membrane</location>
    </subcellularLocation>
</comment>
<keyword evidence="6" id="KW-1003">Cell membrane</keyword>
<dbReference type="WBParaSite" id="NBR_0001245401-mRNA-1">
    <property type="protein sequence ID" value="NBR_0001245401-mRNA-1"/>
    <property type="gene ID" value="NBR_0001245401"/>
</dbReference>
<evidence type="ECO:0000256" key="6">
    <source>
        <dbReference type="RuleBase" id="RU363126"/>
    </source>
</evidence>
<dbReference type="Proteomes" id="UP000271162">
    <property type="component" value="Unassembled WGS sequence"/>
</dbReference>
<dbReference type="Pfam" id="PF01062">
    <property type="entry name" value="Bestrophin"/>
    <property type="match status" value="1"/>
</dbReference>
<proteinExistence type="inferred from homology"/>
<reference evidence="9" key="1">
    <citation type="submission" date="2017-02" db="UniProtKB">
        <authorList>
            <consortium name="WormBaseParasite"/>
        </authorList>
    </citation>
    <scope>IDENTIFICATION</scope>
</reference>
<evidence type="ECO:0000313" key="8">
    <source>
        <dbReference type="Proteomes" id="UP000271162"/>
    </source>
</evidence>
<keyword evidence="3 6" id="KW-1133">Transmembrane helix</keyword>
<keyword evidence="8" id="KW-1185">Reference proteome</keyword>
<accession>A0A0N4Y8B3</accession>
<gene>
    <name evidence="7" type="ORF">NBR_LOCUS12455</name>
</gene>
<protein>
    <recommendedName>
        <fullName evidence="6">Bestrophin homolog</fullName>
    </recommendedName>
</protein>
<feature type="transmembrane region" description="Helical" evidence="6">
    <location>
        <begin position="105"/>
        <end position="124"/>
    </location>
</feature>
<evidence type="ECO:0000313" key="9">
    <source>
        <dbReference type="WBParaSite" id="NBR_0001245401-mRNA-1"/>
    </source>
</evidence>
<reference evidence="7 8" key="2">
    <citation type="submission" date="2018-11" db="EMBL/GenBank/DDBJ databases">
        <authorList>
            <consortium name="Pathogen Informatics"/>
        </authorList>
    </citation>
    <scope>NUCLEOTIDE SEQUENCE [LARGE SCALE GENOMIC DNA]</scope>
</reference>
<keyword evidence="2 6" id="KW-0812">Transmembrane</keyword>
<keyword evidence="6" id="KW-0406">Ion transport</keyword>
<evidence type="ECO:0000256" key="4">
    <source>
        <dbReference type="ARBA" id="ARBA00023136"/>
    </source>
</evidence>
<dbReference type="STRING" id="27835.A0A0N4Y8B3"/>
<dbReference type="GO" id="GO:0034707">
    <property type="term" value="C:chloride channel complex"/>
    <property type="evidence" value="ECO:0007669"/>
    <property type="project" value="UniProtKB-KW"/>
</dbReference>
<evidence type="ECO:0000256" key="5">
    <source>
        <dbReference type="ARBA" id="ARBA00034769"/>
    </source>
</evidence>
<evidence type="ECO:0000256" key="1">
    <source>
        <dbReference type="ARBA" id="ARBA00004370"/>
    </source>
</evidence>
<evidence type="ECO:0000313" key="7">
    <source>
        <dbReference type="EMBL" id="VDL76044.1"/>
    </source>
</evidence>
<evidence type="ECO:0000256" key="2">
    <source>
        <dbReference type="ARBA" id="ARBA00022692"/>
    </source>
</evidence>
<sequence length="157" mass="18417">MTARELDEFEGVSSPHAKYWLPFQWVLSLITLARDENRIKGEVIYVSLFDRIAGYRQKLINLVLYDWVPVPLVYTQVVHLTVYSYFLIALLGRQILDRDAVRKSIDLYVPIMTILQFTFFIGWLKVAEVLLNPLGEDADDFECNYIIDRNLQEKAER</sequence>
<organism evidence="9">
    <name type="scientific">Nippostrongylus brasiliensis</name>
    <name type="common">Rat hookworm</name>
    <dbReference type="NCBI Taxonomy" id="27835"/>
    <lineage>
        <taxon>Eukaryota</taxon>
        <taxon>Metazoa</taxon>
        <taxon>Ecdysozoa</taxon>
        <taxon>Nematoda</taxon>
        <taxon>Chromadorea</taxon>
        <taxon>Rhabditida</taxon>
        <taxon>Rhabditina</taxon>
        <taxon>Rhabditomorpha</taxon>
        <taxon>Strongyloidea</taxon>
        <taxon>Heligmosomidae</taxon>
        <taxon>Nippostrongylus</taxon>
    </lineage>
</organism>
<keyword evidence="6" id="KW-0407">Ion channel</keyword>
<dbReference type="InterPro" id="IPR000615">
    <property type="entry name" value="Bestrophin"/>
</dbReference>
<dbReference type="EMBL" id="UYSL01020766">
    <property type="protein sequence ID" value="VDL76044.1"/>
    <property type="molecule type" value="Genomic_DNA"/>
</dbReference>
<name>A0A0N4Y8B3_NIPBR</name>
<evidence type="ECO:0000256" key="3">
    <source>
        <dbReference type="ARBA" id="ARBA00022989"/>
    </source>
</evidence>
<keyword evidence="6" id="KW-0869">Chloride channel</keyword>
<comment type="similarity">
    <text evidence="5 6">Belongs to the anion channel-forming bestrophin (TC 1.A.46) family. Calcium-sensitive chloride channel subfamily.</text>
</comment>
<keyword evidence="4 6" id="KW-0472">Membrane</keyword>
<dbReference type="PANTHER" id="PTHR10736">
    <property type="entry name" value="BESTROPHIN"/>
    <property type="match status" value="1"/>
</dbReference>
<feature type="transmembrane region" description="Helical" evidence="6">
    <location>
        <begin position="72"/>
        <end position="93"/>
    </location>
</feature>
<dbReference type="GO" id="GO:0005254">
    <property type="term" value="F:chloride channel activity"/>
    <property type="evidence" value="ECO:0007669"/>
    <property type="project" value="UniProtKB-KW"/>
</dbReference>
<keyword evidence="6" id="KW-0868">Chloride</keyword>
<dbReference type="PANTHER" id="PTHR10736:SF33">
    <property type="entry name" value="BESTROPHIN HOMOLOG"/>
    <property type="match status" value="1"/>
</dbReference>
<comment type="function">
    <text evidence="6">Forms chloride channels.</text>
</comment>